<reference evidence="1" key="1">
    <citation type="submission" date="2008-07" db="EMBL/GenBank/DDBJ databases">
        <title>Characterization of the lipid accumulation in a new microalgal species, Pseudochoricystis ellipsoidea (Trebouxiophyceae).</title>
        <authorList>
            <person name="Satoh A."/>
            <person name="Kato M."/>
            <person name="Yamato K.T."/>
            <person name="Ikegami Y."/>
            <person name="Sekiguchi H."/>
            <person name="Kurano N."/>
            <person name="Miyachi S."/>
        </authorList>
    </citation>
    <scope>NUCLEOTIDE SEQUENCE</scope>
    <source>
        <strain evidence="1">MBIC11204</strain>
    </source>
</reference>
<proteinExistence type="evidence at transcript level"/>
<feature type="non-terminal residue" evidence="1">
    <location>
        <position position="31"/>
    </location>
</feature>
<sequence>PMSEHDTAQLPLLLSNVRRSICPISRAMAPL</sequence>
<dbReference type="AlphaFoldDB" id="B3Y5I2"/>
<accession>B3Y5I2</accession>
<evidence type="ECO:0000313" key="1">
    <source>
        <dbReference type="EMBL" id="BAG55339.1"/>
    </source>
</evidence>
<dbReference type="EMBL" id="AB444213">
    <property type="protein sequence ID" value="BAG55339.1"/>
    <property type="molecule type" value="mRNA"/>
</dbReference>
<reference evidence="1" key="2">
    <citation type="submission" date="2008-07" db="EMBL/GenBank/DDBJ databases">
        <title>Nitrogen-starvation-inducible cDNA clones isolated by using cDNA subtraction in a novel microalga accumulating lipids and hydrocarbons.</title>
        <authorList>
            <person name="Satoh A."/>
        </authorList>
    </citation>
    <scope>NUCLEOTIDE SEQUENCE</scope>
    <source>
        <strain evidence="1">MBIC11204</strain>
    </source>
</reference>
<name>B3Y5I2_9CHLO</name>
<organism evidence="1">
    <name type="scientific">Pseudochoricystis ellipsoidea</name>
    <name type="common">nom. nud.</name>
    <dbReference type="NCBI Taxonomy" id="546385"/>
    <lineage>
        <taxon>Eukaryota</taxon>
        <taxon>Viridiplantae</taxon>
        <taxon>Chlorophyta</taxon>
        <taxon>core chlorophytes</taxon>
        <taxon>Trebouxiophyceae</taxon>
    </lineage>
</organism>
<feature type="non-terminal residue" evidence="1">
    <location>
        <position position="1"/>
    </location>
</feature>
<protein>
    <submittedName>
        <fullName evidence="1">Uncharacterized protein</fullName>
    </submittedName>
</protein>